<name>A0AAN9HY18_CROPI</name>
<comment type="caution">
    <text evidence="1">The sequence shown here is derived from an EMBL/GenBank/DDBJ whole genome shotgun (WGS) entry which is preliminary data.</text>
</comment>
<sequence>MHEMSKRQLHKLIWLWGEVLDGEGRLGLREMATVEVVVGWARGVGGQRHIEEKRVMWVWRRRDSWVDSILVRGGGVLLVQFGRGGRWRVAGWEEKEKRVMREGWFGWNMVTGVWLWACGGGGKAVMGG</sequence>
<organism evidence="1 2">
    <name type="scientific">Crotalaria pallida</name>
    <name type="common">Smooth rattlebox</name>
    <name type="synonym">Crotalaria striata</name>
    <dbReference type="NCBI Taxonomy" id="3830"/>
    <lineage>
        <taxon>Eukaryota</taxon>
        <taxon>Viridiplantae</taxon>
        <taxon>Streptophyta</taxon>
        <taxon>Embryophyta</taxon>
        <taxon>Tracheophyta</taxon>
        <taxon>Spermatophyta</taxon>
        <taxon>Magnoliopsida</taxon>
        <taxon>eudicotyledons</taxon>
        <taxon>Gunneridae</taxon>
        <taxon>Pentapetalae</taxon>
        <taxon>rosids</taxon>
        <taxon>fabids</taxon>
        <taxon>Fabales</taxon>
        <taxon>Fabaceae</taxon>
        <taxon>Papilionoideae</taxon>
        <taxon>50 kb inversion clade</taxon>
        <taxon>genistoids sensu lato</taxon>
        <taxon>core genistoids</taxon>
        <taxon>Crotalarieae</taxon>
        <taxon>Crotalaria</taxon>
    </lineage>
</organism>
<dbReference type="AlphaFoldDB" id="A0AAN9HY18"/>
<proteinExistence type="predicted"/>
<accession>A0AAN9HY18</accession>
<dbReference type="Proteomes" id="UP001372338">
    <property type="component" value="Unassembled WGS sequence"/>
</dbReference>
<gene>
    <name evidence="1" type="ORF">RIF29_23987</name>
</gene>
<evidence type="ECO:0000313" key="1">
    <source>
        <dbReference type="EMBL" id="KAK7258412.1"/>
    </source>
</evidence>
<evidence type="ECO:0000313" key="2">
    <source>
        <dbReference type="Proteomes" id="UP001372338"/>
    </source>
</evidence>
<protein>
    <submittedName>
        <fullName evidence="1">Uncharacterized protein</fullName>
    </submittedName>
</protein>
<reference evidence="1 2" key="1">
    <citation type="submission" date="2024-01" db="EMBL/GenBank/DDBJ databases">
        <title>The genomes of 5 underutilized Papilionoideae crops provide insights into root nodulation and disease resistanc.</title>
        <authorList>
            <person name="Yuan L."/>
        </authorList>
    </citation>
    <scope>NUCLEOTIDE SEQUENCE [LARGE SCALE GENOMIC DNA]</scope>
    <source>
        <strain evidence="1">ZHUSHIDOU_FW_LH</strain>
        <tissue evidence="1">Leaf</tissue>
    </source>
</reference>
<dbReference type="EMBL" id="JAYWIO010000005">
    <property type="protein sequence ID" value="KAK7258412.1"/>
    <property type="molecule type" value="Genomic_DNA"/>
</dbReference>
<keyword evidence="2" id="KW-1185">Reference proteome</keyword>